<dbReference type="Pfam" id="PF13487">
    <property type="entry name" value="HD_5"/>
    <property type="match status" value="1"/>
</dbReference>
<feature type="domain" description="HD-GYP" evidence="2">
    <location>
        <begin position="1"/>
        <end position="178"/>
    </location>
</feature>
<organism evidence="3 4">
    <name type="scientific">Paenibacillus anaericanus</name>
    <dbReference type="NCBI Taxonomy" id="170367"/>
    <lineage>
        <taxon>Bacteria</taxon>
        <taxon>Bacillati</taxon>
        <taxon>Bacillota</taxon>
        <taxon>Bacilli</taxon>
        <taxon>Bacillales</taxon>
        <taxon>Paenibacillaceae</taxon>
        <taxon>Paenibacillus</taxon>
    </lineage>
</organism>
<gene>
    <name evidence="3" type="ORF">EJP82_00170</name>
</gene>
<evidence type="ECO:0000259" key="1">
    <source>
        <dbReference type="PROSITE" id="PS51831"/>
    </source>
</evidence>
<dbReference type="SMART" id="SM00471">
    <property type="entry name" value="HDc"/>
    <property type="match status" value="1"/>
</dbReference>
<evidence type="ECO:0000313" key="3">
    <source>
        <dbReference type="EMBL" id="RUT48774.1"/>
    </source>
</evidence>
<evidence type="ECO:0000313" key="4">
    <source>
        <dbReference type="Proteomes" id="UP000279446"/>
    </source>
</evidence>
<dbReference type="Gene3D" id="1.10.3210.10">
    <property type="entry name" value="Hypothetical protein af1432"/>
    <property type="match status" value="1"/>
</dbReference>
<protein>
    <submittedName>
        <fullName evidence="3">HD domain-containing protein</fullName>
    </submittedName>
</protein>
<dbReference type="InterPro" id="IPR003607">
    <property type="entry name" value="HD/PDEase_dom"/>
</dbReference>
<name>A0A433YFV2_9BACL</name>
<comment type="caution">
    <text evidence="3">The sequence shown here is derived from an EMBL/GenBank/DDBJ whole genome shotgun (WGS) entry which is preliminary data.</text>
</comment>
<keyword evidence="4" id="KW-1185">Reference proteome</keyword>
<dbReference type="EMBL" id="RZNY01000001">
    <property type="protein sequence ID" value="RUT48774.1"/>
    <property type="molecule type" value="Genomic_DNA"/>
</dbReference>
<dbReference type="PANTHER" id="PTHR43155:SF2">
    <property type="entry name" value="CYCLIC DI-GMP PHOSPHODIESTERASE PA4108"/>
    <property type="match status" value="1"/>
</dbReference>
<dbReference type="PROSITE" id="PS51832">
    <property type="entry name" value="HD_GYP"/>
    <property type="match status" value="1"/>
</dbReference>
<dbReference type="Proteomes" id="UP000279446">
    <property type="component" value="Unassembled WGS sequence"/>
</dbReference>
<dbReference type="NCBIfam" id="TIGR00277">
    <property type="entry name" value="HDIG"/>
    <property type="match status" value="1"/>
</dbReference>
<dbReference type="SUPFAM" id="SSF109604">
    <property type="entry name" value="HD-domain/PDEase-like"/>
    <property type="match status" value="1"/>
</dbReference>
<accession>A0A433YFV2</accession>
<dbReference type="AlphaFoldDB" id="A0A433YFV2"/>
<reference evidence="3 4" key="1">
    <citation type="submission" date="2018-12" db="EMBL/GenBank/DDBJ databases">
        <authorList>
            <person name="Sun L."/>
            <person name="Chen Z."/>
        </authorList>
    </citation>
    <scope>NUCLEOTIDE SEQUENCE [LARGE SCALE GENOMIC DNA]</scope>
    <source>
        <strain evidence="3 4">DSM 15890</strain>
    </source>
</reference>
<proteinExistence type="predicted"/>
<dbReference type="CDD" id="cd00077">
    <property type="entry name" value="HDc"/>
    <property type="match status" value="1"/>
</dbReference>
<sequence length="178" mass="20360">MLWRKHPETYQHCVRVAILAEKIAIPLELSSADKDQLIRGCFLHDIGKAMIPRELVLQRAPLTRKQWDIIKMHPILGAEMVEMNTGLSGDILGLIRHHHERWDGRGYPEGLSMEQIPVHARICAVIDAFDSMLSDRPYGSKMRTSEAKLELLRHAGTQFDPNVVHAFMKLSDETLNIY</sequence>
<dbReference type="PROSITE" id="PS51831">
    <property type="entry name" value="HD"/>
    <property type="match status" value="1"/>
</dbReference>
<dbReference type="InterPro" id="IPR037522">
    <property type="entry name" value="HD_GYP_dom"/>
</dbReference>
<dbReference type="PANTHER" id="PTHR43155">
    <property type="entry name" value="CYCLIC DI-GMP PHOSPHODIESTERASE PA4108-RELATED"/>
    <property type="match status" value="1"/>
</dbReference>
<evidence type="ECO:0000259" key="2">
    <source>
        <dbReference type="PROSITE" id="PS51832"/>
    </source>
</evidence>
<dbReference type="InterPro" id="IPR006675">
    <property type="entry name" value="HDIG_dom"/>
</dbReference>
<dbReference type="InterPro" id="IPR006674">
    <property type="entry name" value="HD_domain"/>
</dbReference>
<dbReference type="OrthoDB" id="9759601at2"/>
<feature type="domain" description="HD" evidence="1">
    <location>
        <begin position="9"/>
        <end position="132"/>
    </location>
</feature>